<dbReference type="Proteomes" id="UP000466442">
    <property type="component" value="Linkage Group LG12"/>
</dbReference>
<reference evidence="1" key="1">
    <citation type="journal article" date="2021" name="Mol. Ecol. Resour.">
        <title>Apolygus lucorum genome provides insights into omnivorousness and mesophyll feeding.</title>
        <authorList>
            <person name="Liu Y."/>
            <person name="Liu H."/>
            <person name="Wang H."/>
            <person name="Huang T."/>
            <person name="Liu B."/>
            <person name="Yang B."/>
            <person name="Yin L."/>
            <person name="Li B."/>
            <person name="Zhang Y."/>
            <person name="Zhang S."/>
            <person name="Jiang F."/>
            <person name="Zhang X."/>
            <person name="Ren Y."/>
            <person name="Wang B."/>
            <person name="Wang S."/>
            <person name="Lu Y."/>
            <person name="Wu K."/>
            <person name="Fan W."/>
            <person name="Wang G."/>
        </authorList>
    </citation>
    <scope>NUCLEOTIDE SEQUENCE</scope>
    <source>
        <strain evidence="1">12Hb</strain>
    </source>
</reference>
<protein>
    <submittedName>
        <fullName evidence="1">Uncharacterized protein</fullName>
    </submittedName>
</protein>
<dbReference type="EMBL" id="WIXP02000012">
    <property type="protein sequence ID" value="KAF6202084.1"/>
    <property type="molecule type" value="Genomic_DNA"/>
</dbReference>
<gene>
    <name evidence="1" type="ORF">GE061_004481</name>
</gene>
<evidence type="ECO:0000313" key="2">
    <source>
        <dbReference type="Proteomes" id="UP000466442"/>
    </source>
</evidence>
<organism evidence="1 2">
    <name type="scientific">Apolygus lucorum</name>
    <name type="common">Small green plant bug</name>
    <name type="synonym">Lygocoris lucorum</name>
    <dbReference type="NCBI Taxonomy" id="248454"/>
    <lineage>
        <taxon>Eukaryota</taxon>
        <taxon>Metazoa</taxon>
        <taxon>Ecdysozoa</taxon>
        <taxon>Arthropoda</taxon>
        <taxon>Hexapoda</taxon>
        <taxon>Insecta</taxon>
        <taxon>Pterygota</taxon>
        <taxon>Neoptera</taxon>
        <taxon>Paraneoptera</taxon>
        <taxon>Hemiptera</taxon>
        <taxon>Heteroptera</taxon>
        <taxon>Panheteroptera</taxon>
        <taxon>Cimicomorpha</taxon>
        <taxon>Miridae</taxon>
        <taxon>Mirini</taxon>
        <taxon>Apolygus</taxon>
    </lineage>
</organism>
<keyword evidence="2" id="KW-1185">Reference proteome</keyword>
<accession>A0A6A4IQ56</accession>
<dbReference type="AlphaFoldDB" id="A0A6A4IQ56"/>
<name>A0A6A4IQ56_APOLU</name>
<sequence>MTSIALLILIVIFGEVEVTVGDEYDSKTWEEYLNGEAAYEDYDKDKARTAQDDTIKVMNLMTEQYNVPKGFSTEFTSEAPFVALLYNKGLVDIDEKRNISVWKRDFFKPGSICGGAVLTRNVVLTLCACVETLVFVNEKFRGKHKDVHFVNPKHDLLEDPYIVPFAERLYYTHGDRGYEPTPYQYKLNKLGEKGANQYTNQQCIDNYDEHGAQQDNEDTLSTTHAIMEFSPSFSLNVPEWYVPWPPHTYKPPYKKEEVVYFRPRTTVSIYSYAFGSLSDRVYKTPGGEAVNIPHSLMKLQLTRCDFLSVNYCELPDDYHPKYHTALGCFCDNGADKDTLCGGLIGSPVMYKGLLYGLLAERVPCRAESPRSAYVKGFDNQVIRRISNAIPDLYYKVHDIDEENAFRINSSQLVEYTLFFPPANVDQGLNPNLEVSDDEIEKLGDTDKYKENPAELKKIGQSGSPTIFTPSIFVEAVYISILSLISYFP</sequence>
<evidence type="ECO:0000313" key="1">
    <source>
        <dbReference type="EMBL" id="KAF6202084.1"/>
    </source>
</evidence>
<proteinExistence type="predicted"/>
<comment type="caution">
    <text evidence="1">The sequence shown here is derived from an EMBL/GenBank/DDBJ whole genome shotgun (WGS) entry which is preliminary data.</text>
</comment>